<dbReference type="Proteomes" id="UP001221208">
    <property type="component" value="Unassembled WGS sequence"/>
</dbReference>
<reference evidence="1 2" key="1">
    <citation type="submission" date="2022-10" db="EMBL/GenBank/DDBJ databases">
        <title>Janthinobacterium sp. hw3 Genome sequencing.</title>
        <authorList>
            <person name="Park S."/>
        </authorList>
    </citation>
    <scope>NUCLEOTIDE SEQUENCE [LARGE SCALE GENOMIC DNA]</scope>
    <source>
        <strain evidence="2">hw3</strain>
    </source>
</reference>
<comment type="caution">
    <text evidence="1">The sequence shown here is derived from an EMBL/GenBank/DDBJ whole genome shotgun (WGS) entry which is preliminary data.</text>
</comment>
<dbReference type="RefSeq" id="WP_273673893.1">
    <property type="nucleotide sequence ID" value="NZ_JAQQXR010000011.1"/>
</dbReference>
<protein>
    <submittedName>
        <fullName evidence="1">Uncharacterized protein</fullName>
    </submittedName>
</protein>
<evidence type="ECO:0000313" key="1">
    <source>
        <dbReference type="EMBL" id="MDC8760241.1"/>
    </source>
</evidence>
<name>A0ABT5K849_9BURK</name>
<sequence>METSSVTEIATLAHALRNTVQMDISAVYDSFPLPEGMRDDDCNF</sequence>
<organism evidence="1 2">
    <name type="scientific">Janthinobacterium fluminis</name>
    <dbReference type="NCBI Taxonomy" id="2987524"/>
    <lineage>
        <taxon>Bacteria</taxon>
        <taxon>Pseudomonadati</taxon>
        <taxon>Pseudomonadota</taxon>
        <taxon>Betaproteobacteria</taxon>
        <taxon>Burkholderiales</taxon>
        <taxon>Oxalobacteraceae</taxon>
        <taxon>Janthinobacterium</taxon>
    </lineage>
</organism>
<proteinExistence type="predicted"/>
<dbReference type="EMBL" id="JAQQXR010000011">
    <property type="protein sequence ID" value="MDC8760241.1"/>
    <property type="molecule type" value="Genomic_DNA"/>
</dbReference>
<gene>
    <name evidence="1" type="ORF">OIK44_21860</name>
</gene>
<keyword evidence="2" id="KW-1185">Reference proteome</keyword>
<evidence type="ECO:0000313" key="2">
    <source>
        <dbReference type="Proteomes" id="UP001221208"/>
    </source>
</evidence>
<accession>A0ABT5K849</accession>